<dbReference type="PANTHER" id="PTHR11709:SF394">
    <property type="entry name" value="FI03373P-RELATED"/>
    <property type="match status" value="1"/>
</dbReference>
<dbReference type="InterPro" id="IPR045087">
    <property type="entry name" value="Cu-oxidase_fam"/>
</dbReference>
<keyword evidence="2" id="KW-0479">Metal-binding</keyword>
<feature type="domain" description="Plastocyanin-like" evidence="8">
    <location>
        <begin position="37"/>
        <end position="151"/>
    </location>
</feature>
<organism evidence="9 10">
    <name type="scientific">Melanomma pulvis-pyrius CBS 109.77</name>
    <dbReference type="NCBI Taxonomy" id="1314802"/>
    <lineage>
        <taxon>Eukaryota</taxon>
        <taxon>Fungi</taxon>
        <taxon>Dikarya</taxon>
        <taxon>Ascomycota</taxon>
        <taxon>Pezizomycotina</taxon>
        <taxon>Dothideomycetes</taxon>
        <taxon>Pleosporomycetidae</taxon>
        <taxon>Pleosporales</taxon>
        <taxon>Melanommataceae</taxon>
        <taxon>Melanomma</taxon>
    </lineage>
</organism>
<evidence type="ECO:0000313" key="9">
    <source>
        <dbReference type="EMBL" id="KAF2789208.1"/>
    </source>
</evidence>
<dbReference type="InterPro" id="IPR011707">
    <property type="entry name" value="Cu-oxidase-like_N"/>
</dbReference>
<dbReference type="InterPro" id="IPR033138">
    <property type="entry name" value="Cu_oxidase_CS"/>
</dbReference>
<evidence type="ECO:0000259" key="8">
    <source>
        <dbReference type="Pfam" id="PF07732"/>
    </source>
</evidence>
<keyword evidence="5" id="KW-0732">Signal</keyword>
<evidence type="ECO:0000256" key="5">
    <source>
        <dbReference type="SAM" id="SignalP"/>
    </source>
</evidence>
<evidence type="ECO:0000259" key="6">
    <source>
        <dbReference type="Pfam" id="PF00394"/>
    </source>
</evidence>
<dbReference type="SUPFAM" id="SSF49503">
    <property type="entry name" value="Cupredoxins"/>
    <property type="match status" value="3"/>
</dbReference>
<evidence type="ECO:0000256" key="1">
    <source>
        <dbReference type="ARBA" id="ARBA00010609"/>
    </source>
</evidence>
<evidence type="ECO:0000313" key="10">
    <source>
        <dbReference type="Proteomes" id="UP000799757"/>
    </source>
</evidence>
<proteinExistence type="inferred from homology"/>
<dbReference type="EMBL" id="MU002154">
    <property type="protein sequence ID" value="KAF2789208.1"/>
    <property type="molecule type" value="Genomic_DNA"/>
</dbReference>
<dbReference type="Proteomes" id="UP000799757">
    <property type="component" value="Unassembled WGS sequence"/>
</dbReference>
<dbReference type="InterPro" id="IPR035666">
    <property type="entry name" value="MCO_CuRO_3"/>
</dbReference>
<accession>A0A6A6WZ62</accession>
<dbReference type="Pfam" id="PF07732">
    <property type="entry name" value="Cu-oxidase_3"/>
    <property type="match status" value="1"/>
</dbReference>
<dbReference type="InterPro" id="IPR008972">
    <property type="entry name" value="Cupredoxin"/>
</dbReference>
<dbReference type="InterPro" id="IPR011706">
    <property type="entry name" value="Cu-oxidase_C"/>
</dbReference>
<evidence type="ECO:0000256" key="2">
    <source>
        <dbReference type="ARBA" id="ARBA00022723"/>
    </source>
</evidence>
<dbReference type="PROSITE" id="PS00080">
    <property type="entry name" value="MULTICOPPER_OXIDASE2"/>
    <property type="match status" value="1"/>
</dbReference>
<name>A0A6A6WZ62_9PLEO</name>
<evidence type="ECO:0000256" key="3">
    <source>
        <dbReference type="ARBA" id="ARBA00023002"/>
    </source>
</evidence>
<gene>
    <name evidence="9" type="ORF">K505DRAFT_420619</name>
</gene>
<evidence type="ECO:0000256" key="4">
    <source>
        <dbReference type="ARBA" id="ARBA00023008"/>
    </source>
</evidence>
<dbReference type="PROSITE" id="PS00079">
    <property type="entry name" value="MULTICOPPER_OXIDASE1"/>
    <property type="match status" value="1"/>
</dbReference>
<comment type="similarity">
    <text evidence="1">Belongs to the multicopper oxidase family.</text>
</comment>
<dbReference type="CDD" id="cd13895">
    <property type="entry name" value="CuRO_3_AAO_like_2"/>
    <property type="match status" value="1"/>
</dbReference>
<dbReference type="Pfam" id="PF07731">
    <property type="entry name" value="Cu-oxidase_2"/>
    <property type="match status" value="1"/>
</dbReference>
<dbReference type="InterPro" id="IPR002355">
    <property type="entry name" value="Cu_oxidase_Cu_BS"/>
</dbReference>
<dbReference type="GO" id="GO:0016491">
    <property type="term" value="F:oxidoreductase activity"/>
    <property type="evidence" value="ECO:0007669"/>
    <property type="project" value="UniProtKB-KW"/>
</dbReference>
<sequence length="602" mass="67314">MLSTAFALFCFLLAADCLETHVHGDLFVPDAILRISAQNISIGGIQRYTTLVNGSVPGPELRVSEGKVVWIRVYNDMTDRNTTMHWHGLAQAASPFSDGTPLASQWPIPPQHFFDYELQIPNDTAGTYFYHSHVGFQSVSASGSLIVEDRSNPPYKYDDERTITLQELFNLTDVDVEQRITADPLLWFGENNGFLVNGKTISDYGVIDNSTATLAVIEVDPGKTYRLRFIAATALSYTSFAFESHDGLEVIEADGHYTKPLSTDLMQMGSGQRFSVLLKTKSCDELEQSGRLDYYLQVETRERSAVATNYALLRYRDTCNLPESSVHHLPTDSYPSKKPIDLPPTISGFLDYQLQPLVPNNFPTTSQVTRRIVLNVQQFEDGYYVWRDSNVSWSDASIDSRRYTTPATPYLVSLYTNQTAYLPKYDAAIANGGVDPTTQTFPAKLGEVLEIVLQNIGSISKTNVTPGLLETHPWHAHGGHYYDLGGGPGAWSSEAMEARLQGTLPVLRDTTMLFRYNEATQPDVKSGWRAWRLRVQNPGVWMIHCHWLQHMIQGMQTVWVFGDAGDILKVPRREVEGFLTFGGDVYGNGTHVPERVHFSEGG</sequence>
<dbReference type="Pfam" id="PF00394">
    <property type="entry name" value="Cu-oxidase"/>
    <property type="match status" value="1"/>
</dbReference>
<dbReference type="GO" id="GO:0005507">
    <property type="term" value="F:copper ion binding"/>
    <property type="evidence" value="ECO:0007669"/>
    <property type="project" value="InterPro"/>
</dbReference>
<dbReference type="AlphaFoldDB" id="A0A6A6WZ62"/>
<feature type="signal peptide" evidence="5">
    <location>
        <begin position="1"/>
        <end position="17"/>
    </location>
</feature>
<dbReference type="OrthoDB" id="2121828at2759"/>
<feature type="domain" description="Plastocyanin-like" evidence="6">
    <location>
        <begin position="160"/>
        <end position="316"/>
    </location>
</feature>
<dbReference type="InterPro" id="IPR017762">
    <property type="entry name" value="Multicopper_oxidase_fun"/>
</dbReference>
<keyword evidence="10" id="KW-1185">Reference proteome</keyword>
<protein>
    <submittedName>
        <fullName evidence="9">Multicopper oxidase</fullName>
    </submittedName>
</protein>
<feature type="domain" description="Plastocyanin-like" evidence="7">
    <location>
        <begin position="406"/>
        <end position="560"/>
    </location>
</feature>
<evidence type="ECO:0000259" key="7">
    <source>
        <dbReference type="Pfam" id="PF07731"/>
    </source>
</evidence>
<dbReference type="InterPro" id="IPR001117">
    <property type="entry name" value="Cu-oxidase_2nd"/>
</dbReference>
<keyword evidence="4" id="KW-0186">Copper</keyword>
<reference evidence="9" key="1">
    <citation type="journal article" date="2020" name="Stud. Mycol.">
        <title>101 Dothideomycetes genomes: a test case for predicting lifestyles and emergence of pathogens.</title>
        <authorList>
            <person name="Haridas S."/>
            <person name="Albert R."/>
            <person name="Binder M."/>
            <person name="Bloem J."/>
            <person name="Labutti K."/>
            <person name="Salamov A."/>
            <person name="Andreopoulos B."/>
            <person name="Baker S."/>
            <person name="Barry K."/>
            <person name="Bills G."/>
            <person name="Bluhm B."/>
            <person name="Cannon C."/>
            <person name="Castanera R."/>
            <person name="Culley D."/>
            <person name="Daum C."/>
            <person name="Ezra D."/>
            <person name="Gonzalez J."/>
            <person name="Henrissat B."/>
            <person name="Kuo A."/>
            <person name="Liang C."/>
            <person name="Lipzen A."/>
            <person name="Lutzoni F."/>
            <person name="Magnuson J."/>
            <person name="Mondo S."/>
            <person name="Nolan M."/>
            <person name="Ohm R."/>
            <person name="Pangilinan J."/>
            <person name="Park H.-J."/>
            <person name="Ramirez L."/>
            <person name="Alfaro M."/>
            <person name="Sun H."/>
            <person name="Tritt A."/>
            <person name="Yoshinaga Y."/>
            <person name="Zwiers L.-H."/>
            <person name="Turgeon B."/>
            <person name="Goodwin S."/>
            <person name="Spatafora J."/>
            <person name="Crous P."/>
            <person name="Grigoriev I."/>
        </authorList>
    </citation>
    <scope>NUCLEOTIDE SEQUENCE</scope>
    <source>
        <strain evidence="9">CBS 109.77</strain>
    </source>
</reference>
<keyword evidence="3" id="KW-0560">Oxidoreductase</keyword>
<dbReference type="NCBIfam" id="TIGR03390">
    <property type="entry name" value="ascorbOXfungal"/>
    <property type="match status" value="1"/>
</dbReference>
<dbReference type="Gene3D" id="2.60.40.420">
    <property type="entry name" value="Cupredoxins - blue copper proteins"/>
    <property type="match status" value="3"/>
</dbReference>
<feature type="chain" id="PRO_5025661835" evidence="5">
    <location>
        <begin position="18"/>
        <end position="602"/>
    </location>
</feature>
<dbReference type="PANTHER" id="PTHR11709">
    <property type="entry name" value="MULTI-COPPER OXIDASE"/>
    <property type="match status" value="1"/>
</dbReference>